<accession>A0ABQ8F2U6</accession>
<dbReference type="PANTHER" id="PTHR11216:SF74">
    <property type="entry name" value="ACTIN CYTOSKELETON-REGULATORY COMPLEX PROTEIN END3"/>
    <property type="match status" value="1"/>
</dbReference>
<dbReference type="Gene3D" id="1.10.238.10">
    <property type="entry name" value="EF-hand"/>
    <property type="match status" value="1"/>
</dbReference>
<comment type="caution">
    <text evidence="2">The sequence shown here is derived from an EMBL/GenBank/DDBJ whole genome shotgun (WGS) entry which is preliminary data.</text>
</comment>
<protein>
    <recommendedName>
        <fullName evidence="1">EH domain-containing protein</fullName>
    </recommendedName>
</protein>
<dbReference type="PROSITE" id="PS50031">
    <property type="entry name" value="EH"/>
    <property type="match status" value="1"/>
</dbReference>
<dbReference type="Pfam" id="PF12763">
    <property type="entry name" value="EH"/>
    <property type="match status" value="1"/>
</dbReference>
<evidence type="ECO:0000313" key="3">
    <source>
        <dbReference type="Proteomes" id="UP001648503"/>
    </source>
</evidence>
<sequence length="239" mass="27324">MAEHSNFDWYISPADRFSYETQFAKYSSGDDDYTEITLPQLDPIFHQSRLPTEDFLQIWQLVDIKYQQSLNKCQFIYFMHILSSRRRGRPLPVGLSLHIKEEFLKEVSNRMVNVRDVGASVGKDANELEMELAQLELDASAAHKEYSLAADRLKELGAAKAEVQGISTYIKNHHQVLEKEVAALKENTQNHNSTSNSSVMDTSRVRELISKVTIDKEALEYLLLQLKADLDTASRSLEI</sequence>
<gene>
    <name evidence="2" type="ORF">BASA50_009109</name>
</gene>
<keyword evidence="3" id="KW-1185">Reference proteome</keyword>
<dbReference type="EMBL" id="JAFCIX010000418">
    <property type="protein sequence ID" value="KAH6591107.1"/>
    <property type="molecule type" value="Genomic_DNA"/>
</dbReference>
<dbReference type="SUPFAM" id="SSF47473">
    <property type="entry name" value="EF-hand"/>
    <property type="match status" value="1"/>
</dbReference>
<reference evidence="2 3" key="1">
    <citation type="submission" date="2021-02" db="EMBL/GenBank/DDBJ databases">
        <title>Variation within the Batrachochytrium salamandrivorans European outbreak.</title>
        <authorList>
            <person name="Kelly M."/>
            <person name="Pasmans F."/>
            <person name="Shea T.P."/>
            <person name="Munoz J.F."/>
            <person name="Carranza S."/>
            <person name="Cuomo C.A."/>
            <person name="Martel A."/>
        </authorList>
    </citation>
    <scope>NUCLEOTIDE SEQUENCE [LARGE SCALE GENOMIC DNA]</scope>
    <source>
        <strain evidence="2 3">AMFP18/2</strain>
    </source>
</reference>
<dbReference type="Proteomes" id="UP001648503">
    <property type="component" value="Unassembled WGS sequence"/>
</dbReference>
<evidence type="ECO:0000259" key="1">
    <source>
        <dbReference type="PROSITE" id="PS50031"/>
    </source>
</evidence>
<dbReference type="SMART" id="SM00027">
    <property type="entry name" value="EH"/>
    <property type="match status" value="1"/>
</dbReference>
<evidence type="ECO:0000313" key="2">
    <source>
        <dbReference type="EMBL" id="KAH6591107.1"/>
    </source>
</evidence>
<organism evidence="2 3">
    <name type="scientific">Batrachochytrium salamandrivorans</name>
    <dbReference type="NCBI Taxonomy" id="1357716"/>
    <lineage>
        <taxon>Eukaryota</taxon>
        <taxon>Fungi</taxon>
        <taxon>Fungi incertae sedis</taxon>
        <taxon>Chytridiomycota</taxon>
        <taxon>Chytridiomycota incertae sedis</taxon>
        <taxon>Chytridiomycetes</taxon>
        <taxon>Rhizophydiales</taxon>
        <taxon>Rhizophydiales incertae sedis</taxon>
        <taxon>Batrachochytrium</taxon>
    </lineage>
</organism>
<dbReference type="InterPro" id="IPR011992">
    <property type="entry name" value="EF-hand-dom_pair"/>
</dbReference>
<feature type="domain" description="EH" evidence="1">
    <location>
        <begin position="15"/>
        <end position="95"/>
    </location>
</feature>
<dbReference type="InterPro" id="IPR000261">
    <property type="entry name" value="EH_dom"/>
</dbReference>
<proteinExistence type="predicted"/>
<dbReference type="PANTHER" id="PTHR11216">
    <property type="entry name" value="EH DOMAIN"/>
    <property type="match status" value="1"/>
</dbReference>
<name>A0ABQ8F2U6_9FUNG</name>